<comment type="caution">
    <text evidence="2">The sequence shown here is derived from an EMBL/GenBank/DDBJ whole genome shotgun (WGS) entry which is preliminary data.</text>
</comment>
<keyword evidence="3" id="KW-1185">Reference proteome</keyword>
<evidence type="ECO:0008006" key="4">
    <source>
        <dbReference type="Google" id="ProtNLM"/>
    </source>
</evidence>
<sequence length="86" mass="9717">MEVKLPLVPAVERSEYATPRAILQRPKATLIQYVASDPLNGKCVTSMAQKMDMDPPPAIEDQPDTSDLDLTWSSDQDFDECVYYHE</sequence>
<protein>
    <recommendedName>
        <fullName evidence="4">Eukaryotic/viral aspartic protease</fullName>
    </recommendedName>
</protein>
<dbReference type="AlphaFoldDB" id="A0A225W274"/>
<name>A0A225W274_9STRA</name>
<evidence type="ECO:0000256" key="1">
    <source>
        <dbReference type="SAM" id="MobiDB-lite"/>
    </source>
</evidence>
<reference evidence="3" key="1">
    <citation type="submission" date="2017-03" db="EMBL/GenBank/DDBJ databases">
        <title>Phytopthora megakarya and P. palmivora, two closely related causual agents of cacao black pod achieved similar genome size and gene model numbers by different mechanisms.</title>
        <authorList>
            <person name="Ali S."/>
            <person name="Shao J."/>
            <person name="Larry D.J."/>
            <person name="Kronmiller B."/>
            <person name="Shen D."/>
            <person name="Strem M.D."/>
            <person name="Melnick R.L."/>
            <person name="Guiltinan M.J."/>
            <person name="Tyler B.M."/>
            <person name="Meinhardt L.W."/>
            <person name="Bailey B.A."/>
        </authorList>
    </citation>
    <scope>NUCLEOTIDE SEQUENCE [LARGE SCALE GENOMIC DNA]</scope>
    <source>
        <strain evidence="3">zdho120</strain>
    </source>
</reference>
<proteinExistence type="predicted"/>
<gene>
    <name evidence="2" type="ORF">PHMEG_00015087</name>
</gene>
<dbReference type="EMBL" id="NBNE01002014">
    <property type="protein sequence ID" value="OWZ11833.1"/>
    <property type="molecule type" value="Genomic_DNA"/>
</dbReference>
<feature type="region of interest" description="Disordered" evidence="1">
    <location>
        <begin position="49"/>
        <end position="71"/>
    </location>
</feature>
<evidence type="ECO:0000313" key="2">
    <source>
        <dbReference type="EMBL" id="OWZ11833.1"/>
    </source>
</evidence>
<accession>A0A225W274</accession>
<dbReference type="Proteomes" id="UP000198211">
    <property type="component" value="Unassembled WGS sequence"/>
</dbReference>
<organism evidence="2 3">
    <name type="scientific">Phytophthora megakarya</name>
    <dbReference type="NCBI Taxonomy" id="4795"/>
    <lineage>
        <taxon>Eukaryota</taxon>
        <taxon>Sar</taxon>
        <taxon>Stramenopiles</taxon>
        <taxon>Oomycota</taxon>
        <taxon>Peronosporomycetes</taxon>
        <taxon>Peronosporales</taxon>
        <taxon>Peronosporaceae</taxon>
        <taxon>Phytophthora</taxon>
    </lineage>
</organism>
<evidence type="ECO:0000313" key="3">
    <source>
        <dbReference type="Proteomes" id="UP000198211"/>
    </source>
</evidence>